<evidence type="ECO:0000256" key="1">
    <source>
        <dbReference type="ARBA" id="ARBA00022723"/>
    </source>
</evidence>
<feature type="domain" description="NodB homology" evidence="3">
    <location>
        <begin position="66"/>
        <end position="242"/>
    </location>
</feature>
<dbReference type="EMBL" id="JBHSZO010000042">
    <property type="protein sequence ID" value="MFC7220801.1"/>
    <property type="molecule type" value="Genomic_DNA"/>
</dbReference>
<dbReference type="Pfam" id="PF01522">
    <property type="entry name" value="Polysacc_deac_1"/>
    <property type="match status" value="1"/>
</dbReference>
<evidence type="ECO:0000256" key="2">
    <source>
        <dbReference type="ARBA" id="ARBA00022801"/>
    </source>
</evidence>
<reference evidence="5" key="1">
    <citation type="journal article" date="2019" name="Int. J. Syst. Evol. Microbiol.">
        <title>The Global Catalogue of Microorganisms (GCM) 10K type strain sequencing project: providing services to taxonomists for standard genome sequencing and annotation.</title>
        <authorList>
            <consortium name="The Broad Institute Genomics Platform"/>
            <consortium name="The Broad Institute Genome Sequencing Center for Infectious Disease"/>
            <person name="Wu L."/>
            <person name="Ma J."/>
        </authorList>
    </citation>
    <scope>NUCLEOTIDE SEQUENCE [LARGE SCALE GENOMIC DNA]</scope>
    <source>
        <strain evidence="5">CGMCC 1.13681</strain>
    </source>
</reference>
<keyword evidence="5" id="KW-1185">Reference proteome</keyword>
<dbReference type="GO" id="GO:0016787">
    <property type="term" value="F:hydrolase activity"/>
    <property type="evidence" value="ECO:0007669"/>
    <property type="project" value="UniProtKB-KW"/>
</dbReference>
<dbReference type="PANTHER" id="PTHR10587:SF133">
    <property type="entry name" value="CHITIN DEACETYLASE 1-RELATED"/>
    <property type="match status" value="1"/>
</dbReference>
<dbReference type="Proteomes" id="UP001596413">
    <property type="component" value="Unassembled WGS sequence"/>
</dbReference>
<dbReference type="EC" id="3.-.-.-" evidence="4"/>
<organism evidence="4 5">
    <name type="scientific">Streptomyces polyrhachis</name>
    <dbReference type="NCBI Taxonomy" id="1282885"/>
    <lineage>
        <taxon>Bacteria</taxon>
        <taxon>Bacillati</taxon>
        <taxon>Actinomycetota</taxon>
        <taxon>Actinomycetes</taxon>
        <taxon>Kitasatosporales</taxon>
        <taxon>Streptomycetaceae</taxon>
        <taxon>Streptomyces</taxon>
    </lineage>
</organism>
<comment type="caution">
    <text evidence="4">The sequence shown here is derived from an EMBL/GenBank/DDBJ whole genome shotgun (WGS) entry which is preliminary data.</text>
</comment>
<sequence length="261" mass="28114">MKYIRGRAKLAWALLAVVVAAVAVTVAVGNAFAVKTLSPRTERERAAEAADAKAPRPGAVDCATAKCVALTFDGGPGAKTPEALRILAGEHVPATFFLEGRHVARHPGLVRAIDRAGHEIGNHSWNHPRLTEIPAAEARRELERTQRALAGLTGRAPVLMRPPQGRTGKQVSAICRELGLAQVLWSVTAKDYETHDPAVIEQRVLDGVRRDGVVLLHDQRPGSLPALPSIIDRLKAEGYTFVTFSQLLAPAVPRPGEVYRP</sequence>
<dbReference type="InterPro" id="IPR011330">
    <property type="entry name" value="Glyco_hydro/deAcase_b/a-brl"/>
</dbReference>
<accession>A0ABW2GMC1</accession>
<dbReference type="Gene3D" id="3.20.20.370">
    <property type="entry name" value="Glycoside hydrolase/deacetylase"/>
    <property type="match status" value="1"/>
</dbReference>
<evidence type="ECO:0000259" key="3">
    <source>
        <dbReference type="PROSITE" id="PS51677"/>
    </source>
</evidence>
<gene>
    <name evidence="4" type="ORF">ACFQLX_21960</name>
</gene>
<dbReference type="InterPro" id="IPR002509">
    <property type="entry name" value="NODB_dom"/>
</dbReference>
<evidence type="ECO:0000313" key="4">
    <source>
        <dbReference type="EMBL" id="MFC7220801.1"/>
    </source>
</evidence>
<dbReference type="PROSITE" id="PS51677">
    <property type="entry name" value="NODB"/>
    <property type="match status" value="1"/>
</dbReference>
<dbReference type="SUPFAM" id="SSF88713">
    <property type="entry name" value="Glycoside hydrolase/deacetylase"/>
    <property type="match status" value="1"/>
</dbReference>
<dbReference type="InterPro" id="IPR050248">
    <property type="entry name" value="Polysacc_deacetylase_ArnD"/>
</dbReference>
<protein>
    <submittedName>
        <fullName evidence="4">Polysaccharide deacetylase family protein</fullName>
        <ecNumber evidence="4">3.-.-.-</ecNumber>
    </submittedName>
</protein>
<keyword evidence="1" id="KW-0479">Metal-binding</keyword>
<evidence type="ECO:0000313" key="5">
    <source>
        <dbReference type="Proteomes" id="UP001596413"/>
    </source>
</evidence>
<dbReference type="CDD" id="cd10917">
    <property type="entry name" value="CE4_NodB_like_6s_7s"/>
    <property type="match status" value="1"/>
</dbReference>
<proteinExistence type="predicted"/>
<keyword evidence="2 4" id="KW-0378">Hydrolase</keyword>
<dbReference type="RefSeq" id="WP_386417734.1">
    <property type="nucleotide sequence ID" value="NZ_JBHSZO010000042.1"/>
</dbReference>
<name>A0ABW2GMC1_9ACTN</name>
<dbReference type="PANTHER" id="PTHR10587">
    <property type="entry name" value="GLYCOSYL TRANSFERASE-RELATED"/>
    <property type="match status" value="1"/>
</dbReference>